<feature type="compositionally biased region" description="Basic and acidic residues" evidence="1">
    <location>
        <begin position="24"/>
        <end position="35"/>
    </location>
</feature>
<organism evidence="2 3">
    <name type="scientific">Bhargavaea beijingensis</name>
    <dbReference type="NCBI Taxonomy" id="426756"/>
    <lineage>
        <taxon>Bacteria</taxon>
        <taxon>Bacillati</taxon>
        <taxon>Bacillota</taxon>
        <taxon>Bacilli</taxon>
        <taxon>Bacillales</taxon>
        <taxon>Caryophanaceae</taxon>
        <taxon>Bhargavaea</taxon>
    </lineage>
</organism>
<gene>
    <name evidence="2" type="ORF">SAMN04488126_10215</name>
</gene>
<evidence type="ECO:0000313" key="2">
    <source>
        <dbReference type="EMBL" id="SDD91478.1"/>
    </source>
</evidence>
<dbReference type="Proteomes" id="UP000198823">
    <property type="component" value="Unassembled WGS sequence"/>
</dbReference>
<accession>A0A1G6YM64</accession>
<feature type="compositionally biased region" description="Basic and acidic residues" evidence="1">
    <location>
        <begin position="56"/>
        <end position="76"/>
    </location>
</feature>
<sequence length="98" mass="11631">MEKRQEKKKVEETWGMEEELDLTPENKDNPENMKGLEGESIYDMHEDMQTVDAIPVEDRKQEEIEENHNRMTKHDSSTTQKFPGADYQQNEETLEDEN</sequence>
<feature type="region of interest" description="Disordered" evidence="1">
    <location>
        <begin position="53"/>
        <end position="98"/>
    </location>
</feature>
<name>A0A1G6YM64_9BACL</name>
<protein>
    <submittedName>
        <fullName evidence="2">Uncharacterized protein</fullName>
    </submittedName>
</protein>
<reference evidence="2 3" key="1">
    <citation type="submission" date="2016-10" db="EMBL/GenBank/DDBJ databases">
        <authorList>
            <person name="de Groot N.N."/>
        </authorList>
    </citation>
    <scope>NUCLEOTIDE SEQUENCE [LARGE SCALE GENOMIC DNA]</scope>
    <source>
        <strain evidence="2 3">CGMCC 1.6762</strain>
    </source>
</reference>
<evidence type="ECO:0000256" key="1">
    <source>
        <dbReference type="SAM" id="MobiDB-lite"/>
    </source>
</evidence>
<dbReference type="EMBL" id="FNAR01000002">
    <property type="protein sequence ID" value="SDD91478.1"/>
    <property type="molecule type" value="Genomic_DNA"/>
</dbReference>
<dbReference type="RefSeq" id="WP_245696843.1">
    <property type="nucleotide sequence ID" value="NZ_FNAR01000002.1"/>
</dbReference>
<dbReference type="STRING" id="426756.SAMN04488126_10215"/>
<evidence type="ECO:0000313" key="3">
    <source>
        <dbReference type="Proteomes" id="UP000198823"/>
    </source>
</evidence>
<feature type="region of interest" description="Disordered" evidence="1">
    <location>
        <begin position="1"/>
        <end position="35"/>
    </location>
</feature>
<dbReference type="AlphaFoldDB" id="A0A1G6YM64"/>
<feature type="compositionally biased region" description="Basic and acidic residues" evidence="1">
    <location>
        <begin position="1"/>
        <end position="12"/>
    </location>
</feature>
<feature type="compositionally biased region" description="Polar residues" evidence="1">
    <location>
        <begin position="77"/>
        <end position="91"/>
    </location>
</feature>
<proteinExistence type="predicted"/>